<dbReference type="InterPro" id="IPR013538">
    <property type="entry name" value="ASHA1/2-like_C"/>
</dbReference>
<proteinExistence type="inferred from homology"/>
<feature type="domain" description="Activator of Hsp90 ATPase homologue 1/2-like C-terminal" evidence="2">
    <location>
        <begin position="22"/>
        <end position="159"/>
    </location>
</feature>
<dbReference type="EMBL" id="MHKQ01000013">
    <property type="protein sequence ID" value="OGY94064.1"/>
    <property type="molecule type" value="Genomic_DNA"/>
</dbReference>
<reference evidence="3 4" key="1">
    <citation type="journal article" date="2016" name="Nat. Commun.">
        <title>Thousands of microbial genomes shed light on interconnected biogeochemical processes in an aquifer system.</title>
        <authorList>
            <person name="Anantharaman K."/>
            <person name="Brown C.T."/>
            <person name="Hug L.A."/>
            <person name="Sharon I."/>
            <person name="Castelle C.J."/>
            <person name="Probst A.J."/>
            <person name="Thomas B.C."/>
            <person name="Singh A."/>
            <person name="Wilkins M.J."/>
            <person name="Karaoz U."/>
            <person name="Brodie E.L."/>
            <person name="Williams K.H."/>
            <person name="Hubbard S.S."/>
            <person name="Banfield J.F."/>
        </authorList>
    </citation>
    <scope>NUCLEOTIDE SEQUENCE [LARGE SCALE GENOMIC DNA]</scope>
</reference>
<evidence type="ECO:0000259" key="2">
    <source>
        <dbReference type="Pfam" id="PF08327"/>
    </source>
</evidence>
<gene>
    <name evidence="3" type="ORF">A2406_00325</name>
</gene>
<accession>A0A1G2BY08</accession>
<dbReference type="AlphaFoldDB" id="A0A1G2BY08"/>
<dbReference type="Pfam" id="PF08327">
    <property type="entry name" value="AHSA1"/>
    <property type="match status" value="1"/>
</dbReference>
<protein>
    <recommendedName>
        <fullName evidence="2">Activator of Hsp90 ATPase homologue 1/2-like C-terminal domain-containing protein</fullName>
    </recommendedName>
</protein>
<comment type="caution">
    <text evidence="3">The sequence shown here is derived from an EMBL/GenBank/DDBJ whole genome shotgun (WGS) entry which is preliminary data.</text>
</comment>
<evidence type="ECO:0000313" key="4">
    <source>
        <dbReference type="Proteomes" id="UP000177626"/>
    </source>
</evidence>
<evidence type="ECO:0000256" key="1">
    <source>
        <dbReference type="ARBA" id="ARBA00006817"/>
    </source>
</evidence>
<dbReference type="InterPro" id="IPR023393">
    <property type="entry name" value="START-like_dom_sf"/>
</dbReference>
<name>A0A1G2BY08_9BACT</name>
<organism evidence="3 4">
    <name type="scientific">Candidatus Komeilibacteria bacterium RIFOXYC1_FULL_37_11</name>
    <dbReference type="NCBI Taxonomy" id="1798555"/>
    <lineage>
        <taxon>Bacteria</taxon>
        <taxon>Candidatus Komeiliibacteriota</taxon>
    </lineage>
</organism>
<comment type="similarity">
    <text evidence="1">Belongs to the AHA1 family.</text>
</comment>
<evidence type="ECO:0000313" key="3">
    <source>
        <dbReference type="EMBL" id="OGY94064.1"/>
    </source>
</evidence>
<dbReference type="CDD" id="cd07814">
    <property type="entry name" value="SRPBCC_CalC_Aha1-like"/>
    <property type="match status" value="1"/>
</dbReference>
<dbReference type="SUPFAM" id="SSF55961">
    <property type="entry name" value="Bet v1-like"/>
    <property type="match status" value="1"/>
</dbReference>
<dbReference type="Gene3D" id="3.30.530.20">
    <property type="match status" value="1"/>
</dbReference>
<sequence length="161" mass="18824">MGKATFAHNKEQKNITVEKIYNAPINKLWHAWTNSQMLDQWWGPEPWKAITKSLDFSKNGYWHYYMAGPNGEKQWCWVDYLNIIPGKEFTGRDSFCKETGVIDKKLPSTTWHVKFENINNKTKMIVTLSFDSTDDMDKMIKMGFEQGFTMGLEQLDNLLKA</sequence>
<dbReference type="Proteomes" id="UP000177626">
    <property type="component" value="Unassembled WGS sequence"/>
</dbReference>